<keyword evidence="1" id="KW-0812">Transmembrane</keyword>
<name>A0A246JZR7_9SPHN</name>
<evidence type="ECO:0000313" key="2">
    <source>
        <dbReference type="EMBL" id="OWQ98026.1"/>
    </source>
</evidence>
<sequence length="97" mass="10833">MTERRNGWGEMMRDAVAPASILISVFTLYMTLADKTSDDAKWRQQIESQISALEKDSGASDTLHQSQIRFMNGSTNRINFLCQTLAGGRGICTMMPE</sequence>
<reference evidence="2 3" key="1">
    <citation type="journal article" date="2002" name="Int. J. Syst. Evol. Microbiol.">
        <title>Sphingopyxis witflariensis sp. nov., isolated from activated sludge.</title>
        <authorList>
            <person name="Kampfer P."/>
            <person name="Witzenberger R."/>
            <person name="Denner E.B."/>
            <person name="Busse H.J."/>
            <person name="Neef A."/>
        </authorList>
    </citation>
    <scope>NUCLEOTIDE SEQUENCE [LARGE SCALE GENOMIC DNA]</scope>
    <source>
        <strain evidence="2 3">DSM 14551</strain>
    </source>
</reference>
<evidence type="ECO:0000313" key="3">
    <source>
        <dbReference type="Proteomes" id="UP000197097"/>
    </source>
</evidence>
<accession>A0A246JZR7</accession>
<dbReference type="AlphaFoldDB" id="A0A246JZR7"/>
<keyword evidence="3" id="KW-1185">Reference proteome</keyword>
<gene>
    <name evidence="2" type="ORF">CDQ91_10425</name>
</gene>
<dbReference type="Proteomes" id="UP000197097">
    <property type="component" value="Unassembled WGS sequence"/>
</dbReference>
<proteinExistence type="predicted"/>
<keyword evidence="1" id="KW-1133">Transmembrane helix</keyword>
<evidence type="ECO:0000256" key="1">
    <source>
        <dbReference type="SAM" id="Phobius"/>
    </source>
</evidence>
<comment type="caution">
    <text evidence="2">The sequence shown here is derived from an EMBL/GenBank/DDBJ whole genome shotgun (WGS) entry which is preliminary data.</text>
</comment>
<dbReference type="EMBL" id="NISJ01000004">
    <property type="protein sequence ID" value="OWQ98026.1"/>
    <property type="molecule type" value="Genomic_DNA"/>
</dbReference>
<protein>
    <submittedName>
        <fullName evidence="2">Uncharacterized protein</fullName>
    </submittedName>
</protein>
<keyword evidence="1" id="KW-0472">Membrane</keyword>
<organism evidence="2 3">
    <name type="scientific">Sphingopyxis witflariensis</name>
    <dbReference type="NCBI Taxonomy" id="173675"/>
    <lineage>
        <taxon>Bacteria</taxon>
        <taxon>Pseudomonadati</taxon>
        <taxon>Pseudomonadota</taxon>
        <taxon>Alphaproteobacteria</taxon>
        <taxon>Sphingomonadales</taxon>
        <taxon>Sphingomonadaceae</taxon>
        <taxon>Sphingopyxis</taxon>
    </lineage>
</organism>
<feature type="transmembrane region" description="Helical" evidence="1">
    <location>
        <begin position="15"/>
        <end position="33"/>
    </location>
</feature>